<evidence type="ECO:0000313" key="2">
    <source>
        <dbReference type="EMBL" id="MDR6235197.1"/>
    </source>
</evidence>
<evidence type="ECO:0000313" key="3">
    <source>
        <dbReference type="Proteomes" id="UP001268036"/>
    </source>
</evidence>
<reference evidence="2" key="1">
    <citation type="submission" date="2023-08" db="EMBL/GenBank/DDBJ databases">
        <title>Functional and genomic diversity of the sorghum phyllosphere microbiome.</title>
        <authorList>
            <person name="Shade A."/>
        </authorList>
    </citation>
    <scope>NUCLEOTIDE SEQUENCE</scope>
    <source>
        <strain evidence="2">SORGH_AS_0201</strain>
    </source>
</reference>
<dbReference type="EMBL" id="JAVJAF010000001">
    <property type="protein sequence ID" value="MDR6235197.1"/>
    <property type="molecule type" value="Genomic_DNA"/>
</dbReference>
<protein>
    <recommendedName>
        <fullName evidence="4">NADH:ubiquinone oxidoreductase</fullName>
    </recommendedName>
</protein>
<sequence length="100" mass="10435">MKIQVILAIASATLAVASQAADYDIKAYCRSVSDAVGGSAQIELTCRKQEERAKASIAGKQAPAKTLAYCQSVGDAIGGSYQILATCINQELAAKAQLDR</sequence>
<evidence type="ECO:0000256" key="1">
    <source>
        <dbReference type="SAM" id="SignalP"/>
    </source>
</evidence>
<keyword evidence="1" id="KW-0732">Signal</keyword>
<gene>
    <name evidence="2" type="ORF">QE440_002938</name>
</gene>
<dbReference type="AlphaFoldDB" id="A0AAJ2EWX3"/>
<comment type="caution">
    <text evidence="2">The sequence shown here is derived from an EMBL/GenBank/DDBJ whole genome shotgun (WGS) entry which is preliminary data.</text>
</comment>
<feature type="signal peptide" evidence="1">
    <location>
        <begin position="1"/>
        <end position="20"/>
    </location>
</feature>
<accession>A0AAJ2EWX3</accession>
<feature type="chain" id="PRO_5042552579" description="NADH:ubiquinone oxidoreductase" evidence="1">
    <location>
        <begin position="21"/>
        <end position="100"/>
    </location>
</feature>
<organism evidence="2 3">
    <name type="scientific">Pseudomonas oryzihabitans</name>
    <dbReference type="NCBI Taxonomy" id="47885"/>
    <lineage>
        <taxon>Bacteria</taxon>
        <taxon>Pseudomonadati</taxon>
        <taxon>Pseudomonadota</taxon>
        <taxon>Gammaproteobacteria</taxon>
        <taxon>Pseudomonadales</taxon>
        <taxon>Pseudomonadaceae</taxon>
        <taxon>Pseudomonas</taxon>
    </lineage>
</organism>
<evidence type="ECO:0008006" key="4">
    <source>
        <dbReference type="Google" id="ProtNLM"/>
    </source>
</evidence>
<name>A0AAJ2EWX3_9PSED</name>
<proteinExistence type="predicted"/>
<dbReference type="Proteomes" id="UP001268036">
    <property type="component" value="Unassembled WGS sequence"/>
</dbReference>
<dbReference type="RefSeq" id="WP_309759584.1">
    <property type="nucleotide sequence ID" value="NZ_JAVJAF010000001.1"/>
</dbReference>